<dbReference type="GO" id="GO:0045766">
    <property type="term" value="P:positive regulation of angiogenesis"/>
    <property type="evidence" value="ECO:0007669"/>
    <property type="project" value="TreeGrafter"/>
</dbReference>
<dbReference type="GO" id="GO:0042056">
    <property type="term" value="F:chemoattractant activity"/>
    <property type="evidence" value="ECO:0007669"/>
    <property type="project" value="TreeGrafter"/>
</dbReference>
<sequence>MSEVDPGATEPEVMAALTNQGSGSLCQPREVLVDIFSEYAEDTEHTYIPSCVVLNRCGGCCNASKTNGNARHYSIKFHRAHIVYMQTKARSSSKERINSLYSLDLSLSPFLLPLQPLCALLREKKALVCAGPSHL</sequence>
<comment type="similarity">
    <text evidence="3">Belongs to the PDGF/VEGF growth factor family.</text>
</comment>
<dbReference type="PROSITE" id="PS50278">
    <property type="entry name" value="PDGF_2"/>
    <property type="match status" value="1"/>
</dbReference>
<reference evidence="5 6" key="1">
    <citation type="submission" date="2020-03" db="EMBL/GenBank/DDBJ databases">
        <title>Dissostichus mawsoni Genome sequencing and assembly.</title>
        <authorList>
            <person name="Park H."/>
        </authorList>
    </citation>
    <scope>NUCLEOTIDE SEQUENCE [LARGE SCALE GENOMIC DNA]</scope>
    <source>
        <strain evidence="5">DM0001</strain>
        <tissue evidence="5">Muscle</tissue>
    </source>
</reference>
<accession>A0A7J5XTZ0</accession>
<dbReference type="GO" id="GO:0048010">
    <property type="term" value="P:vascular endothelial growth factor receptor signaling pathway"/>
    <property type="evidence" value="ECO:0007669"/>
    <property type="project" value="TreeGrafter"/>
</dbReference>
<proteinExistence type="inferred from homology"/>
<dbReference type="GO" id="GO:0005172">
    <property type="term" value="F:vascular endothelial growth factor receptor binding"/>
    <property type="evidence" value="ECO:0007669"/>
    <property type="project" value="TreeGrafter"/>
</dbReference>
<dbReference type="EMBL" id="JAAKFY010000021">
    <property type="protein sequence ID" value="KAF3840263.1"/>
    <property type="molecule type" value="Genomic_DNA"/>
</dbReference>
<dbReference type="SMART" id="SM00141">
    <property type="entry name" value="PDGF"/>
    <property type="match status" value="1"/>
</dbReference>
<dbReference type="GO" id="GO:0008083">
    <property type="term" value="F:growth factor activity"/>
    <property type="evidence" value="ECO:0007669"/>
    <property type="project" value="UniProtKB-KW"/>
</dbReference>
<evidence type="ECO:0000313" key="6">
    <source>
        <dbReference type="Proteomes" id="UP000518266"/>
    </source>
</evidence>
<dbReference type="PROSITE" id="PS00249">
    <property type="entry name" value="PDGF_1"/>
    <property type="match status" value="1"/>
</dbReference>
<dbReference type="Proteomes" id="UP000518266">
    <property type="component" value="Unassembled WGS sequence"/>
</dbReference>
<dbReference type="SUPFAM" id="SSF57501">
    <property type="entry name" value="Cystine-knot cytokines"/>
    <property type="match status" value="1"/>
</dbReference>
<keyword evidence="1 3" id="KW-0339">Growth factor</keyword>
<evidence type="ECO:0000256" key="2">
    <source>
        <dbReference type="ARBA" id="ARBA00023157"/>
    </source>
</evidence>
<dbReference type="GO" id="GO:0016020">
    <property type="term" value="C:membrane"/>
    <property type="evidence" value="ECO:0007669"/>
    <property type="project" value="InterPro"/>
</dbReference>
<dbReference type="GO" id="GO:0038084">
    <property type="term" value="P:vascular endothelial growth factor signaling pathway"/>
    <property type="evidence" value="ECO:0007669"/>
    <property type="project" value="TreeGrafter"/>
</dbReference>
<protein>
    <recommendedName>
        <fullName evidence="4">Platelet-derived growth factor (PDGF) family profile domain-containing protein</fullName>
    </recommendedName>
</protein>
<evidence type="ECO:0000256" key="1">
    <source>
        <dbReference type="ARBA" id="ARBA00023030"/>
    </source>
</evidence>
<dbReference type="InterPro" id="IPR029034">
    <property type="entry name" value="Cystine-knot_cytokine"/>
</dbReference>
<dbReference type="PANTHER" id="PTHR12025:SF5">
    <property type="entry name" value="VASCULAR ENDOTHELIAL GROWTH FACTOR A, LONG FORM"/>
    <property type="match status" value="1"/>
</dbReference>
<evidence type="ECO:0000259" key="4">
    <source>
        <dbReference type="PROSITE" id="PS50278"/>
    </source>
</evidence>
<evidence type="ECO:0000256" key="3">
    <source>
        <dbReference type="RuleBase" id="RU003818"/>
    </source>
</evidence>
<dbReference type="GO" id="GO:0001938">
    <property type="term" value="P:positive regulation of endothelial cell proliferation"/>
    <property type="evidence" value="ECO:0007669"/>
    <property type="project" value="TreeGrafter"/>
</dbReference>
<dbReference type="InterPro" id="IPR000072">
    <property type="entry name" value="PDGF/VEGF_dom"/>
</dbReference>
<gene>
    <name evidence="5" type="ORF">F7725_018980</name>
</gene>
<name>A0A7J5XTZ0_DISMA</name>
<feature type="domain" description="Platelet-derived growth factor (PDGF) family profile" evidence="4">
    <location>
        <begin position="12"/>
        <end position="62"/>
    </location>
</feature>
<organism evidence="5 6">
    <name type="scientific">Dissostichus mawsoni</name>
    <name type="common">Antarctic cod</name>
    <dbReference type="NCBI Taxonomy" id="36200"/>
    <lineage>
        <taxon>Eukaryota</taxon>
        <taxon>Metazoa</taxon>
        <taxon>Chordata</taxon>
        <taxon>Craniata</taxon>
        <taxon>Vertebrata</taxon>
        <taxon>Euteleostomi</taxon>
        <taxon>Actinopterygii</taxon>
        <taxon>Neopterygii</taxon>
        <taxon>Teleostei</taxon>
        <taxon>Neoteleostei</taxon>
        <taxon>Acanthomorphata</taxon>
        <taxon>Eupercaria</taxon>
        <taxon>Perciformes</taxon>
        <taxon>Notothenioidei</taxon>
        <taxon>Nototheniidae</taxon>
        <taxon>Dissostichus</taxon>
    </lineage>
</organism>
<dbReference type="Pfam" id="PF00341">
    <property type="entry name" value="PDGF"/>
    <property type="match status" value="1"/>
</dbReference>
<keyword evidence="2" id="KW-1015">Disulfide bond</keyword>
<dbReference type="AlphaFoldDB" id="A0A7J5XTZ0"/>
<dbReference type="GO" id="GO:0002040">
    <property type="term" value="P:sprouting angiogenesis"/>
    <property type="evidence" value="ECO:0007669"/>
    <property type="project" value="TreeGrafter"/>
</dbReference>
<comment type="caution">
    <text evidence="5">The sequence shown here is derived from an EMBL/GenBank/DDBJ whole genome shotgun (WGS) entry which is preliminary data.</text>
</comment>
<dbReference type="InterPro" id="IPR023581">
    <property type="entry name" value="PD_growth_factor_CS"/>
</dbReference>
<dbReference type="GO" id="GO:0005615">
    <property type="term" value="C:extracellular space"/>
    <property type="evidence" value="ECO:0007669"/>
    <property type="project" value="TreeGrafter"/>
</dbReference>
<dbReference type="GO" id="GO:0050930">
    <property type="term" value="P:induction of positive chemotaxis"/>
    <property type="evidence" value="ECO:0007669"/>
    <property type="project" value="TreeGrafter"/>
</dbReference>
<evidence type="ECO:0000313" key="5">
    <source>
        <dbReference type="EMBL" id="KAF3840263.1"/>
    </source>
</evidence>
<dbReference type="PANTHER" id="PTHR12025">
    <property type="entry name" value="VASCULAR ENDOTHELIAL GROWTH FACTOR"/>
    <property type="match status" value="1"/>
</dbReference>
<dbReference type="Gene3D" id="2.10.90.10">
    <property type="entry name" value="Cystine-knot cytokines"/>
    <property type="match status" value="1"/>
</dbReference>
<dbReference type="GO" id="GO:0001666">
    <property type="term" value="P:response to hypoxia"/>
    <property type="evidence" value="ECO:0007669"/>
    <property type="project" value="TreeGrafter"/>
</dbReference>
<dbReference type="OrthoDB" id="6370328at2759"/>
<dbReference type="GO" id="GO:0060754">
    <property type="term" value="P:positive regulation of mast cell chemotaxis"/>
    <property type="evidence" value="ECO:0007669"/>
    <property type="project" value="TreeGrafter"/>
</dbReference>
<keyword evidence="6" id="KW-1185">Reference proteome</keyword>
<dbReference type="InterPro" id="IPR050507">
    <property type="entry name" value="PDGF/VEGF_growth_factor"/>
</dbReference>